<dbReference type="EMBL" id="JACHVU010000002">
    <property type="protein sequence ID" value="MBB2989660.1"/>
    <property type="molecule type" value="Genomic_DNA"/>
</dbReference>
<dbReference type="AlphaFoldDB" id="A0A839Q0C1"/>
<gene>
    <name evidence="2" type="ORF">FHR72_001123</name>
</gene>
<dbReference type="Proteomes" id="UP000550501">
    <property type="component" value="Unassembled WGS sequence"/>
</dbReference>
<feature type="compositionally biased region" description="Basic residues" evidence="1">
    <location>
        <begin position="159"/>
        <end position="168"/>
    </location>
</feature>
<name>A0A839Q0C1_MYCIR</name>
<organism evidence="2 3">
    <name type="scientific">Mycolicibacterium iranicum</name>
    <name type="common">Mycobacterium iranicum</name>
    <dbReference type="NCBI Taxonomy" id="912594"/>
    <lineage>
        <taxon>Bacteria</taxon>
        <taxon>Bacillati</taxon>
        <taxon>Actinomycetota</taxon>
        <taxon>Actinomycetes</taxon>
        <taxon>Mycobacteriales</taxon>
        <taxon>Mycobacteriaceae</taxon>
        <taxon>Mycolicibacterium</taxon>
    </lineage>
</organism>
<evidence type="ECO:0000256" key="1">
    <source>
        <dbReference type="SAM" id="MobiDB-lite"/>
    </source>
</evidence>
<protein>
    <submittedName>
        <fullName evidence="2">Uncharacterized protein</fullName>
    </submittedName>
</protein>
<evidence type="ECO:0000313" key="3">
    <source>
        <dbReference type="Proteomes" id="UP000550501"/>
    </source>
</evidence>
<feature type="region of interest" description="Disordered" evidence="1">
    <location>
        <begin position="127"/>
        <end position="168"/>
    </location>
</feature>
<accession>A0A839Q0C1</accession>
<keyword evidence="3" id="KW-1185">Reference proteome</keyword>
<proteinExistence type="predicted"/>
<evidence type="ECO:0000313" key="2">
    <source>
        <dbReference type="EMBL" id="MBB2989660.1"/>
    </source>
</evidence>
<comment type="caution">
    <text evidence="2">The sequence shown here is derived from an EMBL/GenBank/DDBJ whole genome shotgun (WGS) entry which is preliminary data.</text>
</comment>
<sequence length="168" mass="18463">MLFLAHYLAHEKTALLASLSTGGWLKLSAVIADSAHFAVWWLMSNRYDRIRADLTQAETATSADQALQHLRSVLTEVGQLLDEQLARAVVDDEMSIAAAGKSAGLTENAVGPRLASTPRLNPYVTSGARITAEDVKRARNDKHARNPLPPADPVEPMRFKPRRKSKPR</sequence>
<reference evidence="2 3" key="1">
    <citation type="submission" date="2020-08" db="EMBL/GenBank/DDBJ databases">
        <title>The Agave Microbiome: Exploring the role of microbial communities in plant adaptations to desert environments.</title>
        <authorList>
            <person name="Partida-Martinez L.P."/>
        </authorList>
    </citation>
    <scope>NUCLEOTIDE SEQUENCE [LARGE SCALE GENOMIC DNA]</scope>
    <source>
        <strain evidence="2 3">AT2.18</strain>
    </source>
</reference>
<dbReference type="RefSeq" id="WP_260155831.1">
    <property type="nucleotide sequence ID" value="NZ_JACHVU010000002.1"/>
</dbReference>
<feature type="compositionally biased region" description="Basic and acidic residues" evidence="1">
    <location>
        <begin position="131"/>
        <end position="144"/>
    </location>
</feature>